<gene>
    <name evidence="9" type="ORF">IF202_14965</name>
</gene>
<dbReference type="PANTHER" id="PTHR30614:SF37">
    <property type="entry name" value="AMINO-ACID ABC TRANSPORTER PERMEASE PROTEIN YHDX-RELATED"/>
    <property type="match status" value="1"/>
</dbReference>
<comment type="similarity">
    <text evidence="2">Belongs to the binding-protein-dependent transport system permease family. HisMQ subfamily.</text>
</comment>
<feature type="transmembrane region" description="Helical" evidence="7">
    <location>
        <begin position="199"/>
        <end position="217"/>
    </location>
</feature>
<evidence type="ECO:0000256" key="4">
    <source>
        <dbReference type="ARBA" id="ARBA00022970"/>
    </source>
</evidence>
<feature type="transmembrane region" description="Helical" evidence="7">
    <location>
        <begin position="15"/>
        <end position="35"/>
    </location>
</feature>
<evidence type="ECO:0000256" key="2">
    <source>
        <dbReference type="ARBA" id="ARBA00010072"/>
    </source>
</evidence>
<keyword evidence="10" id="KW-1185">Reference proteome</keyword>
<keyword evidence="4" id="KW-0029">Amino-acid transport</keyword>
<dbReference type="Pfam" id="PF00528">
    <property type="entry name" value="BPD_transp_1"/>
    <property type="match status" value="1"/>
</dbReference>
<feature type="transmembrane region" description="Helical" evidence="7">
    <location>
        <begin position="237"/>
        <end position="258"/>
    </location>
</feature>
<dbReference type="Proteomes" id="UP000604161">
    <property type="component" value="Unassembled WGS sequence"/>
</dbReference>
<feature type="transmembrane region" description="Helical" evidence="7">
    <location>
        <begin position="80"/>
        <end position="101"/>
    </location>
</feature>
<evidence type="ECO:0000256" key="7">
    <source>
        <dbReference type="RuleBase" id="RU363032"/>
    </source>
</evidence>
<dbReference type="CDD" id="cd06261">
    <property type="entry name" value="TM_PBP2"/>
    <property type="match status" value="1"/>
</dbReference>
<dbReference type="RefSeq" id="WP_191595721.1">
    <property type="nucleotide sequence ID" value="NZ_JACYFC010000005.1"/>
</dbReference>
<dbReference type="Gene3D" id="1.10.3720.10">
    <property type="entry name" value="MetI-like"/>
    <property type="match status" value="1"/>
</dbReference>
<keyword evidence="6 7" id="KW-0472">Membrane</keyword>
<reference evidence="9 10" key="1">
    <citation type="submission" date="2020-09" db="EMBL/GenBank/DDBJ databases">
        <title>Marinomonas sp. nov., isolated from the cysticercosis algae of Qingdao, China.</title>
        <authorList>
            <person name="Sun X."/>
        </authorList>
    </citation>
    <scope>NUCLEOTIDE SEQUENCE [LARGE SCALE GENOMIC DNA]</scope>
    <source>
        <strain evidence="9 10">SM2066</strain>
    </source>
</reference>
<sequence length="373" mass="41340">MSTYIKKTFNAKNQLIQVAFLLAVIVIIAGAYISARDNLAELGISSGFDFLNRATGWGYGFSLLETSIEDPYKWTLFSGFINTLFLGSITIILPTALGFIIGTARDSYNITVQAMATLFIQTFRNIPLILQLVFWYAVLIHMPSPRQAHALFDVAYLSNRGMMIPSLKISLFMPIILVLILTFYWTFKNKINALKTLPSFWVYGILLVGTALYLLSVEGQLLSIPNLKGLRFVGGTTIPIELITMIISTSLYGAAYIAEVVRGGLNEVPKGLVEAGKSLGLSERMIWLRIKMPMALRTIIPPLGNQWVFMMKATTVGVAIGFSDLFMLISTSITQSGQTLELIAILMGSFLLINFSLAQFINYLNSRMTLKGH</sequence>
<protein>
    <submittedName>
        <fullName evidence="9">ABC transporter permease subunit</fullName>
    </submittedName>
</protein>
<evidence type="ECO:0000259" key="8">
    <source>
        <dbReference type="PROSITE" id="PS50928"/>
    </source>
</evidence>
<dbReference type="EMBL" id="JACYFC010000005">
    <property type="protein sequence ID" value="MBD5772339.1"/>
    <property type="molecule type" value="Genomic_DNA"/>
</dbReference>
<evidence type="ECO:0000313" key="10">
    <source>
        <dbReference type="Proteomes" id="UP000604161"/>
    </source>
</evidence>
<accession>A0ABR8P236</accession>
<dbReference type="PANTHER" id="PTHR30614">
    <property type="entry name" value="MEMBRANE COMPONENT OF AMINO ACID ABC TRANSPORTER"/>
    <property type="match status" value="1"/>
</dbReference>
<dbReference type="InterPro" id="IPR043429">
    <property type="entry name" value="ArtM/GltK/GlnP/TcyL/YhdX-like"/>
</dbReference>
<feature type="transmembrane region" description="Helical" evidence="7">
    <location>
        <begin position="122"/>
        <end position="142"/>
    </location>
</feature>
<feature type="domain" description="ABC transmembrane type-1" evidence="8">
    <location>
        <begin position="80"/>
        <end position="361"/>
    </location>
</feature>
<dbReference type="PROSITE" id="PS50928">
    <property type="entry name" value="ABC_TM1"/>
    <property type="match status" value="1"/>
</dbReference>
<comment type="subcellular location">
    <subcellularLocation>
        <location evidence="1 7">Cell membrane</location>
        <topology evidence="1 7">Multi-pass membrane protein</topology>
    </subcellularLocation>
</comment>
<dbReference type="SUPFAM" id="SSF161098">
    <property type="entry name" value="MetI-like"/>
    <property type="match status" value="1"/>
</dbReference>
<dbReference type="InterPro" id="IPR000515">
    <property type="entry name" value="MetI-like"/>
</dbReference>
<evidence type="ECO:0000256" key="5">
    <source>
        <dbReference type="ARBA" id="ARBA00022989"/>
    </source>
</evidence>
<evidence type="ECO:0000313" key="9">
    <source>
        <dbReference type="EMBL" id="MBD5772339.1"/>
    </source>
</evidence>
<dbReference type="InterPro" id="IPR035906">
    <property type="entry name" value="MetI-like_sf"/>
</dbReference>
<keyword evidence="3 7" id="KW-0812">Transmembrane</keyword>
<keyword evidence="5 7" id="KW-1133">Transmembrane helix</keyword>
<evidence type="ECO:0000256" key="3">
    <source>
        <dbReference type="ARBA" id="ARBA00022692"/>
    </source>
</evidence>
<organism evidence="9 10">
    <name type="scientific">Marinomonas colpomeniae</name>
    <dbReference type="NCBI Taxonomy" id="2774408"/>
    <lineage>
        <taxon>Bacteria</taxon>
        <taxon>Pseudomonadati</taxon>
        <taxon>Pseudomonadota</taxon>
        <taxon>Gammaproteobacteria</taxon>
        <taxon>Oceanospirillales</taxon>
        <taxon>Oceanospirillaceae</taxon>
        <taxon>Marinomonas</taxon>
    </lineage>
</organism>
<evidence type="ECO:0000256" key="6">
    <source>
        <dbReference type="ARBA" id="ARBA00023136"/>
    </source>
</evidence>
<feature type="transmembrane region" description="Helical" evidence="7">
    <location>
        <begin position="307"/>
        <end position="330"/>
    </location>
</feature>
<evidence type="ECO:0000256" key="1">
    <source>
        <dbReference type="ARBA" id="ARBA00004651"/>
    </source>
</evidence>
<comment type="caution">
    <text evidence="9">The sequence shown here is derived from an EMBL/GenBank/DDBJ whole genome shotgun (WGS) entry which is preliminary data.</text>
</comment>
<name>A0ABR8P236_9GAMM</name>
<feature type="transmembrane region" description="Helical" evidence="7">
    <location>
        <begin position="162"/>
        <end position="187"/>
    </location>
</feature>
<keyword evidence="7" id="KW-0813">Transport</keyword>
<proteinExistence type="inferred from homology"/>
<feature type="transmembrane region" description="Helical" evidence="7">
    <location>
        <begin position="342"/>
        <end position="364"/>
    </location>
</feature>